<feature type="compositionally biased region" description="Low complexity" evidence="1">
    <location>
        <begin position="136"/>
        <end position="149"/>
    </location>
</feature>
<feature type="compositionally biased region" description="Low complexity" evidence="1">
    <location>
        <begin position="178"/>
        <end position="193"/>
    </location>
</feature>
<organism evidence="3 4">
    <name type="scientific">Schumannella luteola</name>
    <dbReference type="NCBI Taxonomy" id="472059"/>
    <lineage>
        <taxon>Bacteria</taxon>
        <taxon>Bacillati</taxon>
        <taxon>Actinomycetota</taxon>
        <taxon>Actinomycetes</taxon>
        <taxon>Micrococcales</taxon>
        <taxon>Microbacteriaceae</taxon>
        <taxon>Schumannella</taxon>
    </lineage>
</organism>
<protein>
    <submittedName>
        <fullName evidence="3">Uncharacterized protein</fullName>
    </submittedName>
</protein>
<reference evidence="3 4" key="1">
    <citation type="submission" date="2020-07" db="EMBL/GenBank/DDBJ databases">
        <title>Sequencing the genomes of 1000 actinobacteria strains.</title>
        <authorList>
            <person name="Klenk H.-P."/>
        </authorList>
    </citation>
    <scope>NUCLEOTIDE SEQUENCE [LARGE SCALE GENOMIC DNA]</scope>
    <source>
        <strain evidence="3 4">DSM 23141</strain>
    </source>
</reference>
<accession>A0A852YF66</accession>
<evidence type="ECO:0000256" key="2">
    <source>
        <dbReference type="SAM" id="Phobius"/>
    </source>
</evidence>
<evidence type="ECO:0000256" key="1">
    <source>
        <dbReference type="SAM" id="MobiDB-lite"/>
    </source>
</evidence>
<keyword evidence="2" id="KW-0812">Transmembrane</keyword>
<dbReference type="RefSeq" id="WP_179565755.1">
    <property type="nucleotide sequence ID" value="NZ_JACBZY010000001.1"/>
</dbReference>
<dbReference type="Proteomes" id="UP000553888">
    <property type="component" value="Unassembled WGS sequence"/>
</dbReference>
<dbReference type="EMBL" id="JACBZY010000001">
    <property type="protein sequence ID" value="NYG98367.1"/>
    <property type="molecule type" value="Genomic_DNA"/>
</dbReference>
<comment type="caution">
    <text evidence="3">The sequence shown here is derived from an EMBL/GenBank/DDBJ whole genome shotgun (WGS) entry which is preliminary data.</text>
</comment>
<evidence type="ECO:0000313" key="3">
    <source>
        <dbReference type="EMBL" id="NYG98367.1"/>
    </source>
</evidence>
<sequence>MRTRASGWALLAMVVATGTLAVGFAFDAPWARWGFFLLWAGVTVVGLGAQLLRAHRDRRRPPTPTQQQERARLERDDAADAIDVQNRLFLGRQRRRLTFRDDPIVAEEVLSRIPDPLDVPLDAPLSRVAASAAGETAAAARPGASWAAASRDNRATGGTAGPNDADGRMTDADPDPDSGPGPAAGRRWPGAVAEPRSER</sequence>
<proteinExistence type="predicted"/>
<evidence type="ECO:0000313" key="4">
    <source>
        <dbReference type="Proteomes" id="UP000553888"/>
    </source>
</evidence>
<feature type="region of interest" description="Disordered" evidence="1">
    <location>
        <begin position="136"/>
        <end position="199"/>
    </location>
</feature>
<keyword evidence="4" id="KW-1185">Reference proteome</keyword>
<keyword evidence="2" id="KW-0472">Membrane</keyword>
<name>A0A852YF66_9MICO</name>
<feature type="transmembrane region" description="Helical" evidence="2">
    <location>
        <begin position="31"/>
        <end position="52"/>
    </location>
</feature>
<feature type="region of interest" description="Disordered" evidence="1">
    <location>
        <begin position="56"/>
        <end position="77"/>
    </location>
</feature>
<gene>
    <name evidence="3" type="ORF">BJ979_000993</name>
</gene>
<keyword evidence="2" id="KW-1133">Transmembrane helix</keyword>
<dbReference type="AlphaFoldDB" id="A0A852YF66"/>